<comment type="caution">
    <text evidence="12">Lacks conserved residue(s) required for the propagation of feature annotation.</text>
</comment>
<sequence>MASIRRTLSPVPRPGGLTNGEACQVASPLSKSSSNSQNYPPQGGLLSSSLGSLDYALYRVQSFVLGLFSQRSSRDVDRSRMKGQNWRRAYLHFLLCFVVGIFAGLTPFVPMSMSGNSLPKQEAFDSDELLGLKNEISIVGKVSLQKNSTLEIEKASVKVNPPPDYSLLNKSLDLSRDGVFDKLLIIITPTHARPLQAYFLDRLAQTLRLIRHPLLWIVVEMNSQSMETAELLRNSGVMYRHLVCSIKNATEITDRSALLRNVALSHIETHRLDGIAYFADDDNIYSIALFDQMRNISRIGTWTTAKLVQSRDGILLDGPICNSSQVLGWHVDDKKKRSQRFHAEMSGFAFNSTVIWDTKRWHRPTNEPIRQIETVKQDKQVSLRITVHYATSRNRNHEPRYECLRDVVILMHRANISTPLQATTFIEQLVEDESQMECFSAETSGIMYWNRGAGDVWCHLQPQVNELVQRILVRVMEIRHPADSFERLFPVSALATCFVFICLFVAFCVVLLLVVLVDLRDVFSFVSCYLVVVRSNVELAFVLSLVVLIRFIVDTSLALRSIVQMKMKMLRVKM</sequence>
<keyword evidence="6 12" id="KW-1133">Transmembrane helix</keyword>
<dbReference type="GO" id="GO:0009834">
    <property type="term" value="P:plant-type secondary cell wall biogenesis"/>
    <property type="evidence" value="ECO:0007669"/>
    <property type="project" value="TreeGrafter"/>
</dbReference>
<dbReference type="Pfam" id="PF03360">
    <property type="entry name" value="Glyco_transf_43"/>
    <property type="match status" value="1"/>
</dbReference>
<dbReference type="PANTHER" id="PTHR10896">
    <property type="entry name" value="GALACTOSYLGALACTOSYLXYLOSYLPROTEIN 3-BETA-GLUCURONOSYLTRANSFERASE BETA-1,3-GLUCURONYLTRANSFERASE"/>
    <property type="match status" value="1"/>
</dbReference>
<dbReference type="PANTHER" id="PTHR10896:SF20">
    <property type="entry name" value="BETA-1,4-XYLOSYLTRANSFERASE IRX9L-RELATED"/>
    <property type="match status" value="1"/>
</dbReference>
<evidence type="ECO:0000256" key="7">
    <source>
        <dbReference type="ARBA" id="ARBA00023034"/>
    </source>
</evidence>
<accession>A0A8X8W7L9</accession>
<feature type="binding site" evidence="11">
    <location>
        <position position="282"/>
    </location>
    <ligand>
        <name>Mn(2+)</name>
        <dbReference type="ChEBI" id="CHEBI:29035"/>
    </ligand>
</feature>
<evidence type="ECO:0000256" key="2">
    <source>
        <dbReference type="ARBA" id="ARBA00007706"/>
    </source>
</evidence>
<dbReference type="EC" id="2.4.-.-" evidence="12"/>
<keyword evidence="15" id="KW-1185">Reference proteome</keyword>
<dbReference type="GO" id="GO:0046872">
    <property type="term" value="F:metal ion binding"/>
    <property type="evidence" value="ECO:0007669"/>
    <property type="project" value="UniProtKB-KW"/>
</dbReference>
<dbReference type="AlphaFoldDB" id="A0A8X8W7L9"/>
<reference evidence="14" key="1">
    <citation type="submission" date="2018-01" db="EMBL/GenBank/DDBJ databases">
        <authorList>
            <person name="Mao J.F."/>
        </authorList>
    </citation>
    <scope>NUCLEOTIDE SEQUENCE</scope>
    <source>
        <strain evidence="14">Huo1</strain>
        <tissue evidence="14">Leaf</tissue>
    </source>
</reference>
<name>A0A8X8W7L9_SALSN</name>
<dbReference type="GO" id="GO:0042285">
    <property type="term" value="F:xylosyltransferase activity"/>
    <property type="evidence" value="ECO:0007669"/>
    <property type="project" value="TreeGrafter"/>
</dbReference>
<reference evidence="14" key="2">
    <citation type="submission" date="2020-08" db="EMBL/GenBank/DDBJ databases">
        <title>Plant Genome Project.</title>
        <authorList>
            <person name="Zhang R.-G."/>
        </authorList>
    </citation>
    <scope>NUCLEOTIDE SEQUENCE</scope>
    <source>
        <strain evidence="14">Huo1</strain>
        <tissue evidence="14">Leaf</tissue>
    </source>
</reference>
<protein>
    <recommendedName>
        <fullName evidence="12">Glycosyltransferases</fullName>
        <ecNumber evidence="12">2.4.-.-</ecNumber>
    </recommendedName>
</protein>
<evidence type="ECO:0000256" key="5">
    <source>
        <dbReference type="ARBA" id="ARBA00022968"/>
    </source>
</evidence>
<keyword evidence="3 12" id="KW-0808">Transferase</keyword>
<comment type="subcellular location">
    <subcellularLocation>
        <location evidence="1 12">Golgi apparatus membrane</location>
        <topology evidence="1 12">Single-pass type II membrane protein</topology>
    </subcellularLocation>
</comment>
<comment type="cofactor">
    <cofactor evidence="11">
        <name>Mn(2+)</name>
        <dbReference type="ChEBI" id="CHEBI:29035"/>
    </cofactor>
</comment>
<keyword evidence="5 12" id="KW-0735">Signal-anchor</keyword>
<keyword evidence="10 12" id="KW-0961">Cell wall biogenesis/degradation</keyword>
<dbReference type="Gene3D" id="3.90.550.10">
    <property type="entry name" value="Spore Coat Polysaccharide Biosynthesis Protein SpsA, Chain A"/>
    <property type="match status" value="1"/>
</dbReference>
<evidence type="ECO:0000256" key="9">
    <source>
        <dbReference type="ARBA" id="ARBA00023180"/>
    </source>
</evidence>
<comment type="function">
    <text evidence="12">Involved in the synthesis of glucuronoxylan hemicellulose in secondary cell walls.</text>
</comment>
<evidence type="ECO:0000256" key="12">
    <source>
        <dbReference type="RuleBase" id="RU363127"/>
    </source>
</evidence>
<organism evidence="14">
    <name type="scientific">Salvia splendens</name>
    <name type="common">Scarlet sage</name>
    <dbReference type="NCBI Taxonomy" id="180675"/>
    <lineage>
        <taxon>Eukaryota</taxon>
        <taxon>Viridiplantae</taxon>
        <taxon>Streptophyta</taxon>
        <taxon>Embryophyta</taxon>
        <taxon>Tracheophyta</taxon>
        <taxon>Spermatophyta</taxon>
        <taxon>Magnoliopsida</taxon>
        <taxon>eudicotyledons</taxon>
        <taxon>Gunneridae</taxon>
        <taxon>Pentapetalae</taxon>
        <taxon>asterids</taxon>
        <taxon>lamiids</taxon>
        <taxon>Lamiales</taxon>
        <taxon>Lamiaceae</taxon>
        <taxon>Nepetoideae</taxon>
        <taxon>Mentheae</taxon>
        <taxon>Salviinae</taxon>
        <taxon>Salvia</taxon>
        <taxon>Salvia subgen. Calosphace</taxon>
        <taxon>core Calosphace</taxon>
    </lineage>
</organism>
<dbReference type="Proteomes" id="UP000298416">
    <property type="component" value="Unassembled WGS sequence"/>
</dbReference>
<dbReference type="EMBL" id="PNBA02000020">
    <property type="protein sequence ID" value="KAG6389433.1"/>
    <property type="molecule type" value="Genomic_DNA"/>
</dbReference>
<evidence type="ECO:0000256" key="6">
    <source>
        <dbReference type="ARBA" id="ARBA00022989"/>
    </source>
</evidence>
<keyword evidence="8 12" id="KW-0472">Membrane</keyword>
<keyword evidence="11" id="KW-0464">Manganese</keyword>
<proteinExistence type="inferred from homology"/>
<evidence type="ECO:0000256" key="3">
    <source>
        <dbReference type="ARBA" id="ARBA00022679"/>
    </source>
</evidence>
<dbReference type="SUPFAM" id="SSF53448">
    <property type="entry name" value="Nucleotide-diphospho-sugar transferases"/>
    <property type="match status" value="1"/>
</dbReference>
<comment type="caution">
    <text evidence="14">The sequence shown here is derived from an EMBL/GenBank/DDBJ whole genome shotgun (WGS) entry which is preliminary data.</text>
</comment>
<dbReference type="GO" id="GO:0071555">
    <property type="term" value="P:cell wall organization"/>
    <property type="evidence" value="ECO:0007669"/>
    <property type="project" value="UniProtKB-KW"/>
</dbReference>
<evidence type="ECO:0000313" key="15">
    <source>
        <dbReference type="Proteomes" id="UP000298416"/>
    </source>
</evidence>
<dbReference type="GO" id="GO:0010417">
    <property type="term" value="P:glucuronoxylan biosynthetic process"/>
    <property type="evidence" value="ECO:0007669"/>
    <property type="project" value="TreeGrafter"/>
</dbReference>
<evidence type="ECO:0000256" key="4">
    <source>
        <dbReference type="ARBA" id="ARBA00022692"/>
    </source>
</evidence>
<evidence type="ECO:0000256" key="13">
    <source>
        <dbReference type="SAM" id="MobiDB-lite"/>
    </source>
</evidence>
<keyword evidence="9" id="KW-0325">Glycoprotein</keyword>
<keyword evidence="7 12" id="KW-0333">Golgi apparatus</keyword>
<feature type="transmembrane region" description="Helical" evidence="12">
    <location>
        <begin position="488"/>
        <end position="517"/>
    </location>
</feature>
<dbReference type="GO" id="GO:0015018">
    <property type="term" value="F:galactosylgalactosylxylosylprotein 3-beta-glucuronosyltransferase activity"/>
    <property type="evidence" value="ECO:0007669"/>
    <property type="project" value="InterPro"/>
</dbReference>
<evidence type="ECO:0000256" key="8">
    <source>
        <dbReference type="ARBA" id="ARBA00023136"/>
    </source>
</evidence>
<feature type="region of interest" description="Disordered" evidence="13">
    <location>
        <begin position="1"/>
        <end position="20"/>
    </location>
</feature>
<evidence type="ECO:0000256" key="10">
    <source>
        <dbReference type="ARBA" id="ARBA00023316"/>
    </source>
</evidence>
<comment type="similarity">
    <text evidence="2 12">Belongs to the glycosyltransferase 43 family.</text>
</comment>
<feature type="transmembrane region" description="Helical" evidence="12">
    <location>
        <begin position="89"/>
        <end position="110"/>
    </location>
</feature>
<evidence type="ECO:0000313" key="14">
    <source>
        <dbReference type="EMBL" id="KAG6389433.1"/>
    </source>
</evidence>
<dbReference type="GO" id="GO:0000139">
    <property type="term" value="C:Golgi membrane"/>
    <property type="evidence" value="ECO:0007669"/>
    <property type="project" value="UniProtKB-SubCell"/>
</dbReference>
<evidence type="ECO:0000256" key="1">
    <source>
        <dbReference type="ARBA" id="ARBA00004323"/>
    </source>
</evidence>
<keyword evidence="4 12" id="KW-0812">Transmembrane</keyword>
<dbReference type="InterPro" id="IPR029044">
    <property type="entry name" value="Nucleotide-diphossugar_trans"/>
</dbReference>
<evidence type="ECO:0000256" key="11">
    <source>
        <dbReference type="PIRSR" id="PIRSR605027-3"/>
    </source>
</evidence>
<dbReference type="InterPro" id="IPR005027">
    <property type="entry name" value="Glyco_trans_43"/>
</dbReference>
<feature type="transmembrane region" description="Helical" evidence="12">
    <location>
        <begin position="539"/>
        <end position="563"/>
    </location>
</feature>
<keyword evidence="11" id="KW-0479">Metal-binding</keyword>
<gene>
    <name evidence="14" type="ORF">SASPL_150901</name>
</gene>